<organism evidence="1 2">
    <name type="scientific">Papaver somniferum</name>
    <name type="common">Opium poppy</name>
    <dbReference type="NCBI Taxonomy" id="3469"/>
    <lineage>
        <taxon>Eukaryota</taxon>
        <taxon>Viridiplantae</taxon>
        <taxon>Streptophyta</taxon>
        <taxon>Embryophyta</taxon>
        <taxon>Tracheophyta</taxon>
        <taxon>Spermatophyta</taxon>
        <taxon>Magnoliopsida</taxon>
        <taxon>Ranunculales</taxon>
        <taxon>Papaveraceae</taxon>
        <taxon>Papaveroideae</taxon>
        <taxon>Papaver</taxon>
    </lineage>
</organism>
<proteinExistence type="predicted"/>
<accession>A0A4Y7LD69</accession>
<dbReference type="Gramene" id="RZC83166">
    <property type="protein sequence ID" value="RZC83166"/>
    <property type="gene ID" value="C5167_045952"/>
</dbReference>
<dbReference type="Proteomes" id="UP000316621">
    <property type="component" value="Chromosome 11"/>
</dbReference>
<keyword evidence="2" id="KW-1185">Reference proteome</keyword>
<dbReference type="EMBL" id="CM010725">
    <property type="protein sequence ID" value="RZC83166.1"/>
    <property type="molecule type" value="Genomic_DNA"/>
</dbReference>
<evidence type="ECO:0000313" key="1">
    <source>
        <dbReference type="EMBL" id="RZC83166.1"/>
    </source>
</evidence>
<evidence type="ECO:0000313" key="2">
    <source>
        <dbReference type="Proteomes" id="UP000316621"/>
    </source>
</evidence>
<protein>
    <submittedName>
        <fullName evidence="1">Uncharacterized protein</fullName>
    </submittedName>
</protein>
<dbReference type="AlphaFoldDB" id="A0A4Y7LD69"/>
<sequence>MGGKVIDAFMCFWRNKLLRRNWLEKLLEAPRRKIAKRTPELAKEHPRLCVTQICPQHPDLSSAPDSNKNISGSFGNRDLEEFEGCLEFGDLRRAREEEIRVLSNYVSVVAAAAQFKNTKNIDARKTVAEQYRCSTAEEHFELLGAMKSLGAKEGGNVHLERKGKKGQFTGQRWSG</sequence>
<reference evidence="1 2" key="1">
    <citation type="journal article" date="2018" name="Science">
        <title>The opium poppy genome and morphinan production.</title>
        <authorList>
            <person name="Guo L."/>
            <person name="Winzer T."/>
            <person name="Yang X."/>
            <person name="Li Y."/>
            <person name="Ning Z."/>
            <person name="He Z."/>
            <person name="Teodor R."/>
            <person name="Lu Y."/>
            <person name="Bowser T.A."/>
            <person name="Graham I.A."/>
            <person name="Ye K."/>
        </authorList>
    </citation>
    <scope>NUCLEOTIDE SEQUENCE [LARGE SCALE GENOMIC DNA]</scope>
    <source>
        <strain evidence="2">cv. HN1</strain>
        <tissue evidence="1">Leaves</tissue>
    </source>
</reference>
<gene>
    <name evidence="1" type="ORF">C5167_045952</name>
</gene>
<name>A0A4Y7LD69_PAPSO</name>